<dbReference type="Proteomes" id="UP001281656">
    <property type="component" value="Unassembled WGS sequence"/>
</dbReference>
<protein>
    <submittedName>
        <fullName evidence="1">Uncharacterized protein</fullName>
    </submittedName>
</protein>
<accession>A0ABU4JSK4</accession>
<proteinExistence type="predicted"/>
<comment type="caution">
    <text evidence="1">The sequence shown here is derived from an EMBL/GenBank/DDBJ whole genome shotgun (WGS) entry which is preliminary data.</text>
</comment>
<dbReference type="RefSeq" id="WP_261672834.1">
    <property type="nucleotide sequence ID" value="NZ_JARUJP010000006.1"/>
</dbReference>
<reference evidence="1 2" key="1">
    <citation type="submission" date="2023-04" db="EMBL/GenBank/DDBJ databases">
        <title>Clostridium tannerae sp. nov., isolated from the fecal material of an alpaca.</title>
        <authorList>
            <person name="Miller S."/>
            <person name="Hendry M."/>
            <person name="King J."/>
            <person name="Sankaranarayanan K."/>
            <person name="Lawson P.A."/>
        </authorList>
    </citation>
    <scope>NUCLEOTIDE SEQUENCE [LARGE SCALE GENOMIC DNA]</scope>
    <source>
        <strain evidence="1 2">A1-XYC3</strain>
    </source>
</reference>
<name>A0ABU4JSK4_9CLOT</name>
<organism evidence="1 2">
    <name type="scientific">Clostridium tanneri</name>
    <dbReference type="NCBI Taxonomy" id="3037988"/>
    <lineage>
        <taxon>Bacteria</taxon>
        <taxon>Bacillati</taxon>
        <taxon>Bacillota</taxon>
        <taxon>Clostridia</taxon>
        <taxon>Eubacteriales</taxon>
        <taxon>Clostridiaceae</taxon>
        <taxon>Clostridium</taxon>
    </lineage>
</organism>
<sequence length="49" mass="5843">MSSSNEIVRIYDSIISFFQTIGYPTIDLAFQLIRIRKPLFDYLKYYKSS</sequence>
<gene>
    <name evidence="1" type="ORF">P8V03_07205</name>
</gene>
<dbReference type="EMBL" id="JARUJP010000006">
    <property type="protein sequence ID" value="MDW8800939.1"/>
    <property type="molecule type" value="Genomic_DNA"/>
</dbReference>
<keyword evidence="2" id="KW-1185">Reference proteome</keyword>
<evidence type="ECO:0000313" key="2">
    <source>
        <dbReference type="Proteomes" id="UP001281656"/>
    </source>
</evidence>
<evidence type="ECO:0000313" key="1">
    <source>
        <dbReference type="EMBL" id="MDW8800939.1"/>
    </source>
</evidence>